<dbReference type="InterPro" id="IPR020588">
    <property type="entry name" value="RecA_ATP-bd"/>
</dbReference>
<sequence>MLADVVFGDAARLAERGGCSLQDAAALQAAATAGSCPPAVGASELKAAERRARPLTTGIARIDDMLDGGLRAGEIVELAGVAASGKTQMCHFITAATVGARSDTTVVFVDSGGSFSAGRVLSMLTSSATLRPLLRSDLDPHEALSRIQHVRCFSVFAAVGFLESVLGSWGTAAAAAGTAAAQRAPPARPSLIIVDSVGQLLSPIVGQGGFATMGTFAELLIEIARAVMIPVVASALAVNTSVSAGFQDTQPDSQEPPGNQPAAAATAAPSAAPDLVPSTAGSRETMTKPALGAMWDAVPTFRLFFTQSHDDGRAALYRVYDHDAAASAAIAEQLALTMAGPAGDPVRVVRNHVELLDGPSKQRLGERCDLFVSGTEVLQRAVHASKSLAYAGIVVAGVGVLGTALYMAVAELMQSNQAWVVYERASDHLLESSALQAALGEPLTVMLSHPSEAGRRGSRTLNYAFTTDPRTGGKTLVIRSYVNGADGLGTVHIQATERTDGEAAGPTGRWDLQLIEVFVNQRRIVVFDSTPKPASTALASIFGLGSLTRLVWPPSKPSS</sequence>
<comment type="subcellular location">
    <subcellularLocation>
        <location evidence="1">Nucleus</location>
    </subcellularLocation>
</comment>
<evidence type="ECO:0000259" key="5">
    <source>
        <dbReference type="PROSITE" id="PS50162"/>
    </source>
</evidence>
<evidence type="ECO:0000256" key="1">
    <source>
        <dbReference type="ARBA" id="ARBA00004123"/>
    </source>
</evidence>
<evidence type="ECO:0000313" key="6">
    <source>
        <dbReference type="EMBL" id="KAL2911600.1"/>
    </source>
</evidence>
<evidence type="ECO:0000256" key="4">
    <source>
        <dbReference type="SAM" id="Phobius"/>
    </source>
</evidence>
<dbReference type="InterPro" id="IPR051988">
    <property type="entry name" value="HRR_RAD51_Paralog"/>
</dbReference>
<accession>A0ABR4MWF2</accession>
<dbReference type="Gene3D" id="3.40.50.300">
    <property type="entry name" value="P-loop containing nucleotide triphosphate hydrolases"/>
    <property type="match status" value="1"/>
</dbReference>
<keyword evidence="4" id="KW-0472">Membrane</keyword>
<dbReference type="InterPro" id="IPR013632">
    <property type="entry name" value="Rad51_C"/>
</dbReference>
<evidence type="ECO:0000256" key="3">
    <source>
        <dbReference type="SAM" id="MobiDB-lite"/>
    </source>
</evidence>
<keyword evidence="4" id="KW-1133">Transmembrane helix</keyword>
<dbReference type="PANTHER" id="PTHR46457">
    <property type="entry name" value="DNA REPAIR PROTEIN RAD51 HOMOLOG 4"/>
    <property type="match status" value="1"/>
</dbReference>
<feature type="transmembrane region" description="Helical" evidence="4">
    <location>
        <begin position="388"/>
        <end position="409"/>
    </location>
</feature>
<name>A0ABR4MWF2_9FUNG</name>
<dbReference type="Proteomes" id="UP001527925">
    <property type="component" value="Unassembled WGS sequence"/>
</dbReference>
<dbReference type="Pfam" id="PF08294">
    <property type="entry name" value="TIM21"/>
    <property type="match status" value="1"/>
</dbReference>
<protein>
    <submittedName>
        <fullName evidence="6">DNA repair protein rad51d</fullName>
    </submittedName>
</protein>
<dbReference type="Pfam" id="PF08423">
    <property type="entry name" value="Rad51"/>
    <property type="match status" value="1"/>
</dbReference>
<feature type="compositionally biased region" description="Low complexity" evidence="3">
    <location>
        <begin position="256"/>
        <end position="273"/>
    </location>
</feature>
<gene>
    <name evidence="6" type="primary">RAD51D_2</name>
    <name evidence="6" type="ORF">HK105_208939</name>
</gene>
<dbReference type="InterPro" id="IPR013261">
    <property type="entry name" value="Tim21"/>
</dbReference>
<dbReference type="PANTHER" id="PTHR46457:SF1">
    <property type="entry name" value="DNA REPAIR PROTEIN RAD51 HOMOLOG 4"/>
    <property type="match status" value="1"/>
</dbReference>
<organism evidence="6 7">
    <name type="scientific">Polyrhizophydium stewartii</name>
    <dbReference type="NCBI Taxonomy" id="2732419"/>
    <lineage>
        <taxon>Eukaryota</taxon>
        <taxon>Fungi</taxon>
        <taxon>Fungi incertae sedis</taxon>
        <taxon>Chytridiomycota</taxon>
        <taxon>Chytridiomycota incertae sedis</taxon>
        <taxon>Chytridiomycetes</taxon>
        <taxon>Rhizophydiales</taxon>
        <taxon>Rhizophydiales incertae sedis</taxon>
        <taxon>Polyrhizophydium</taxon>
    </lineage>
</organism>
<evidence type="ECO:0000256" key="2">
    <source>
        <dbReference type="ARBA" id="ARBA00023242"/>
    </source>
</evidence>
<keyword evidence="7" id="KW-1185">Reference proteome</keyword>
<dbReference type="SUPFAM" id="SSF52540">
    <property type="entry name" value="P-loop containing nucleoside triphosphate hydrolases"/>
    <property type="match status" value="1"/>
</dbReference>
<keyword evidence="2" id="KW-0539">Nucleus</keyword>
<dbReference type="InterPro" id="IPR027417">
    <property type="entry name" value="P-loop_NTPase"/>
</dbReference>
<dbReference type="PROSITE" id="PS50162">
    <property type="entry name" value="RECA_2"/>
    <property type="match status" value="1"/>
</dbReference>
<feature type="domain" description="RecA family profile 1" evidence="5">
    <location>
        <begin position="51"/>
        <end position="241"/>
    </location>
</feature>
<evidence type="ECO:0000313" key="7">
    <source>
        <dbReference type="Proteomes" id="UP001527925"/>
    </source>
</evidence>
<proteinExistence type="predicted"/>
<comment type="caution">
    <text evidence="6">The sequence shown here is derived from an EMBL/GenBank/DDBJ whole genome shotgun (WGS) entry which is preliminary data.</text>
</comment>
<keyword evidence="4" id="KW-0812">Transmembrane</keyword>
<feature type="region of interest" description="Disordered" evidence="3">
    <location>
        <begin position="245"/>
        <end position="283"/>
    </location>
</feature>
<dbReference type="EMBL" id="JADGIZ020000097">
    <property type="protein sequence ID" value="KAL2911600.1"/>
    <property type="molecule type" value="Genomic_DNA"/>
</dbReference>
<reference evidence="6 7" key="1">
    <citation type="submission" date="2023-09" db="EMBL/GenBank/DDBJ databases">
        <title>Pangenome analysis of Batrachochytrium dendrobatidis and related Chytrids.</title>
        <authorList>
            <person name="Yacoub M.N."/>
            <person name="Stajich J.E."/>
            <person name="James T.Y."/>
        </authorList>
    </citation>
    <scope>NUCLEOTIDE SEQUENCE [LARGE SCALE GENOMIC DNA]</scope>
    <source>
        <strain evidence="6 7">JEL0888</strain>
    </source>
</reference>